<evidence type="ECO:0000313" key="3">
    <source>
        <dbReference type="Proteomes" id="UP000468388"/>
    </source>
</evidence>
<dbReference type="OrthoDB" id="680586at2"/>
<dbReference type="Proteomes" id="UP000468388">
    <property type="component" value="Unassembled WGS sequence"/>
</dbReference>
<feature type="signal peptide" evidence="1">
    <location>
        <begin position="1"/>
        <end position="20"/>
    </location>
</feature>
<organism evidence="2 3">
    <name type="scientific">Chitinophaga oryziterrae</name>
    <dbReference type="NCBI Taxonomy" id="1031224"/>
    <lineage>
        <taxon>Bacteria</taxon>
        <taxon>Pseudomonadati</taxon>
        <taxon>Bacteroidota</taxon>
        <taxon>Chitinophagia</taxon>
        <taxon>Chitinophagales</taxon>
        <taxon>Chitinophagaceae</taxon>
        <taxon>Chitinophaga</taxon>
    </lineage>
</organism>
<keyword evidence="3" id="KW-1185">Reference proteome</keyword>
<accession>A0A6N8J6N5</accession>
<dbReference type="AlphaFoldDB" id="A0A6N8J6N5"/>
<reference evidence="2 3" key="1">
    <citation type="submission" date="2019-12" db="EMBL/GenBank/DDBJ databases">
        <title>The draft genomic sequence of strain Chitinophaga oryziterrae JCM 16595.</title>
        <authorList>
            <person name="Zhang X."/>
        </authorList>
    </citation>
    <scope>NUCLEOTIDE SEQUENCE [LARGE SCALE GENOMIC DNA]</scope>
    <source>
        <strain evidence="2 3">JCM 16595</strain>
    </source>
</reference>
<dbReference type="Gene3D" id="2.180.10.10">
    <property type="entry name" value="RHS repeat-associated core"/>
    <property type="match status" value="1"/>
</dbReference>
<feature type="chain" id="PRO_5027039451" description="DUF4595 domain-containing protein" evidence="1">
    <location>
        <begin position="21"/>
        <end position="281"/>
    </location>
</feature>
<gene>
    <name evidence="2" type="ORF">GO495_04745</name>
</gene>
<evidence type="ECO:0000256" key="1">
    <source>
        <dbReference type="SAM" id="SignalP"/>
    </source>
</evidence>
<dbReference type="EMBL" id="WRXO01000001">
    <property type="protein sequence ID" value="MVT39879.1"/>
    <property type="molecule type" value="Genomic_DNA"/>
</dbReference>
<dbReference type="RefSeq" id="WP_157298525.1">
    <property type="nucleotide sequence ID" value="NZ_BAAAZB010000005.1"/>
</dbReference>
<comment type="caution">
    <text evidence="2">The sequence shown here is derived from an EMBL/GenBank/DDBJ whole genome shotgun (WGS) entry which is preliminary data.</text>
</comment>
<protein>
    <recommendedName>
        <fullName evidence="4">DUF4595 domain-containing protein</fullName>
    </recommendedName>
</protein>
<keyword evidence="1" id="KW-0732">Signal</keyword>
<name>A0A6N8J6N5_9BACT</name>
<evidence type="ECO:0008006" key="4">
    <source>
        <dbReference type="Google" id="ProtNLM"/>
    </source>
</evidence>
<sequence length="281" mass="32813">MRKLILLIAAALGLQGVANAQFYYQDILNTIRTEENLDVLKQNKIAVQWVESLDANMESDDDFRCEREILMNYRKMKSKVQSRSTGYSTMMSYFSAKGNLTKTVDSSQNSTTVINYIRDSASKLTEVYLVSQDQKSKYQFTETRRYIYDAAGHIIKMIHFHNDRIQDSSIVTFTLNEKGQITEEFESGNNIHSQRIYYKYNDQGLLTDIVRYSPSRQKMLPDYMFDYDAQKRVSQMTTVNGQSANYTIWKYTYTAQGLPDREECYGKKKELLGMIKYKYSK</sequence>
<proteinExistence type="predicted"/>
<evidence type="ECO:0000313" key="2">
    <source>
        <dbReference type="EMBL" id="MVT39879.1"/>
    </source>
</evidence>